<dbReference type="EMBL" id="GL832957">
    <property type="protein sequence ID" value="EGD78672.1"/>
    <property type="molecule type" value="Genomic_DNA"/>
</dbReference>
<feature type="compositionally biased region" description="Basic residues" evidence="1">
    <location>
        <begin position="310"/>
        <end position="328"/>
    </location>
</feature>
<reference evidence="2" key="1">
    <citation type="submission" date="2009-08" db="EMBL/GenBank/DDBJ databases">
        <title>Annotation of Salpingoeca rosetta.</title>
        <authorList>
            <consortium name="The Broad Institute Genome Sequencing Platform"/>
            <person name="Russ C."/>
            <person name="Cuomo C."/>
            <person name="Burger G."/>
            <person name="Gray M.W."/>
            <person name="Holland P.W.H."/>
            <person name="King N."/>
            <person name="Lang F.B.F."/>
            <person name="Roger A.J."/>
            <person name="Ruiz-Trillo I."/>
            <person name="Young S.K."/>
            <person name="Zeng Q."/>
            <person name="Gargeya S."/>
            <person name="Alvarado L."/>
            <person name="Berlin A."/>
            <person name="Chapman S.B."/>
            <person name="Chen Z."/>
            <person name="Freedman E."/>
            <person name="Gellesch M."/>
            <person name="Goldberg J."/>
            <person name="Griggs A."/>
            <person name="Gujja S."/>
            <person name="Heilman E."/>
            <person name="Heiman D."/>
            <person name="Howarth C."/>
            <person name="Mehta T."/>
            <person name="Neiman D."/>
            <person name="Pearson M."/>
            <person name="Roberts A."/>
            <person name="Saif S."/>
            <person name="Shea T."/>
            <person name="Shenoy N."/>
            <person name="Sisk P."/>
            <person name="Stolte C."/>
            <person name="Sykes S."/>
            <person name="White J."/>
            <person name="Yandava C."/>
            <person name="Haas B."/>
            <person name="Nusbaum C."/>
            <person name="Birren B."/>
        </authorList>
    </citation>
    <scope>NUCLEOTIDE SEQUENCE [LARGE SCALE GENOMIC DNA]</scope>
    <source>
        <strain evidence="2">ATCC 50818</strain>
    </source>
</reference>
<accession>F2TYJ8</accession>
<dbReference type="KEGG" id="sre:PTSG_01651"/>
<name>F2TYJ8_SALR5</name>
<feature type="compositionally biased region" description="Acidic residues" evidence="1">
    <location>
        <begin position="455"/>
        <end position="476"/>
    </location>
</feature>
<proteinExistence type="predicted"/>
<dbReference type="AlphaFoldDB" id="F2TYJ8"/>
<evidence type="ECO:0000256" key="1">
    <source>
        <dbReference type="SAM" id="MobiDB-lite"/>
    </source>
</evidence>
<dbReference type="InParanoid" id="F2TYJ8"/>
<keyword evidence="3" id="KW-1185">Reference proteome</keyword>
<evidence type="ECO:0000313" key="3">
    <source>
        <dbReference type="Proteomes" id="UP000007799"/>
    </source>
</evidence>
<evidence type="ECO:0000313" key="2">
    <source>
        <dbReference type="EMBL" id="EGD78672.1"/>
    </source>
</evidence>
<feature type="region of interest" description="Disordered" evidence="1">
    <location>
        <begin position="615"/>
        <end position="656"/>
    </location>
</feature>
<feature type="region of interest" description="Disordered" evidence="1">
    <location>
        <begin position="299"/>
        <end position="359"/>
    </location>
</feature>
<feature type="region of interest" description="Disordered" evidence="1">
    <location>
        <begin position="393"/>
        <end position="501"/>
    </location>
</feature>
<dbReference type="InterPro" id="IPR011989">
    <property type="entry name" value="ARM-like"/>
</dbReference>
<feature type="region of interest" description="Disordered" evidence="1">
    <location>
        <begin position="166"/>
        <end position="211"/>
    </location>
</feature>
<feature type="region of interest" description="Disordered" evidence="1">
    <location>
        <begin position="702"/>
        <end position="729"/>
    </location>
</feature>
<dbReference type="SUPFAM" id="SSF48371">
    <property type="entry name" value="ARM repeat"/>
    <property type="match status" value="1"/>
</dbReference>
<dbReference type="eggNOG" id="ENOG502SMMN">
    <property type="taxonomic scope" value="Eukaryota"/>
</dbReference>
<dbReference type="InterPro" id="IPR016024">
    <property type="entry name" value="ARM-type_fold"/>
</dbReference>
<dbReference type="GeneID" id="16078224"/>
<sequence>MFAYVSFEESQARHEAHALQRWLQDSVLNCVVFMSPPAARRKQAAIRHSMENLISSVDFAIVLATSKYGGRGREGSFGTRDELHCIIQCNKPMLLVRMCTTFDYAATCVLLSHCDNHACTWIAERAPPTLARARAFTARPPLHVAHSVLELVSSLPQIQQSFAIAAERRRSSDMLQSPSQTSPTASPAPPSRVPHQQHHLHQTSPLPAHTQAPHLCNRRRRRRAHAVTTPPPPLETLLFGFLGTHHHELDPGQPLYNRQEHDDEIADDSVSDAMSEPWTPSLNSAGIATSFGQYSTVSMPGKTGGWQHQHLQHHQHQHQHQHQQHQHQQHGQQHDQHQQHDQQQQHGQHQQHHQQQQGRAELSLLAPSHILPRTRSTPALCRQPSSLRIMGGDKVARSREHQQHPARPHQHLQSSVSRRRTHQHASNDCSMPPTDSGLGKNAHGTVRIRWHGQGDDADDEESDDGDESDGADDGDDGSYVHGDDDSDHDSDDADGDRRYDQPAVPTAFHMYEDDQVTHTTKNNEELYRTLSSCLGTILDGVAKHVDSGEAATGAIAAAVTCITSSSPVIARSIVTQPGRIKAIISAMNKHPHMLELQRGACLLLRHAVTHMAVIAERGGESEEEQRTEDDEPRGGRGGRGGESTQSTTASRLPQRQQRRLQTWQLMLKDVPTPVLAAMWEHQGDEALQQHACCVLQALANHHHHHHQQQQHQQQQHQQQRHQRHHHGDAVDDAQTRYNIWQTAVITAMQTHAGDAQIQRSGCHIVRTLIGSDTVADALKAGALEVLEEALQHHGDAADVVIDACDCLASIISMPFSRSASTTRTQDKSGWLAGTGGVVGDALVGGGWCCTLAMAVLNALRAHIADAGVQEAGLHVLLGLLPHVNNLNNLATQTPKAHARHGPMPSPEDIHALVFAVSTAALSQFHNATVMNLAQLALGFVGREHDVSTQHRGVRDV</sequence>
<feature type="compositionally biased region" description="Low complexity" evidence="1">
    <location>
        <begin position="176"/>
        <end position="185"/>
    </location>
</feature>
<feature type="compositionally biased region" description="Low complexity" evidence="1">
    <location>
        <begin position="341"/>
        <end position="357"/>
    </location>
</feature>
<feature type="compositionally biased region" description="Basic and acidic residues" evidence="1">
    <location>
        <begin position="394"/>
        <end position="403"/>
    </location>
</feature>
<gene>
    <name evidence="2" type="ORF">PTSG_01651</name>
</gene>
<protein>
    <submittedName>
        <fullName evidence="2">Glrp1 protein</fullName>
    </submittedName>
</protein>
<feature type="compositionally biased region" description="Acidic residues" evidence="1">
    <location>
        <begin position="621"/>
        <end position="631"/>
    </location>
</feature>
<dbReference type="Gene3D" id="1.25.10.10">
    <property type="entry name" value="Leucine-rich Repeat Variant"/>
    <property type="match status" value="1"/>
</dbReference>
<dbReference type="Proteomes" id="UP000007799">
    <property type="component" value="Unassembled WGS sequence"/>
</dbReference>
<feature type="compositionally biased region" description="Acidic residues" evidence="1">
    <location>
        <begin position="484"/>
        <end position="494"/>
    </location>
</feature>
<organism evidence="3">
    <name type="scientific">Salpingoeca rosetta (strain ATCC 50818 / BSB-021)</name>
    <dbReference type="NCBI Taxonomy" id="946362"/>
    <lineage>
        <taxon>Eukaryota</taxon>
        <taxon>Choanoflagellata</taxon>
        <taxon>Craspedida</taxon>
        <taxon>Salpingoecidae</taxon>
        <taxon>Salpingoeca</taxon>
    </lineage>
</organism>
<dbReference type="RefSeq" id="XP_004997629.1">
    <property type="nucleotide sequence ID" value="XM_004997572.1"/>
</dbReference>